<dbReference type="Proteomes" id="UP000054623">
    <property type="component" value="Unassembled WGS sequence"/>
</dbReference>
<evidence type="ECO:0000313" key="4">
    <source>
        <dbReference type="EMBL" id="KTE90897.1"/>
    </source>
</evidence>
<dbReference type="AlphaFoldDB" id="A0A098B5V8"/>
<evidence type="ECO:0000256" key="1">
    <source>
        <dbReference type="SAM" id="MobiDB-lite"/>
    </source>
</evidence>
<dbReference type="PANTHER" id="PTHR30024">
    <property type="entry name" value="ALIPHATIC SULFONATES-BINDING PROTEIN-RELATED"/>
    <property type="match status" value="1"/>
</dbReference>
<evidence type="ECO:0000313" key="5">
    <source>
        <dbReference type="Proteomes" id="UP000054623"/>
    </source>
</evidence>
<dbReference type="RefSeq" id="WP_011461517.1">
    <property type="nucleotide sequence ID" value="NZ_LK996017.1"/>
</dbReference>
<accession>A0A098B5V8</accession>
<reference evidence="4 5" key="2">
    <citation type="submission" date="2015-12" db="EMBL/GenBank/DDBJ databases">
        <title>Draft Genome Sequence of Desulfitobacterium hafniense Strain DH, a Sulfate-reducing Bacterium Isolated from Paddy Soils.</title>
        <authorList>
            <person name="Bao P."/>
            <person name="Zhang X."/>
            <person name="Li G."/>
        </authorList>
    </citation>
    <scope>NUCLEOTIDE SEQUENCE [LARGE SCALE GENOMIC DNA]</scope>
    <source>
        <strain evidence="4 5">DH</strain>
    </source>
</reference>
<dbReference type="EMBL" id="LOCK01000030">
    <property type="protein sequence ID" value="KTE90897.1"/>
    <property type="molecule type" value="Genomic_DNA"/>
</dbReference>
<dbReference type="OrthoDB" id="9802202at2"/>
<dbReference type="SUPFAM" id="SSF53850">
    <property type="entry name" value="Periplasmic binding protein-like II"/>
    <property type="match status" value="1"/>
</dbReference>
<reference evidence="3" key="1">
    <citation type="submission" date="2014-07" db="EMBL/GenBank/DDBJ databases">
        <authorList>
            <person name="Hornung V.Bastian."/>
        </authorList>
    </citation>
    <scope>NUCLEOTIDE SEQUENCE</scope>
    <source>
        <strain evidence="3">PCE-S</strain>
    </source>
</reference>
<gene>
    <name evidence="4" type="ORF">AT727_23150</name>
    <name evidence="3" type="ORF">DPCES_4343</name>
</gene>
<evidence type="ECO:0000256" key="2">
    <source>
        <dbReference type="SAM" id="SignalP"/>
    </source>
</evidence>
<evidence type="ECO:0000313" key="3">
    <source>
        <dbReference type="EMBL" id="CDX04229.1"/>
    </source>
</evidence>
<proteinExistence type="predicted"/>
<sequence>MRKPQRGLVFRLTAVLLTGALLAGSLTGCASNQGAPAQSSQVGTEQPQPGESANLTPEQYEAAYQAEPAAKRVIHIGYNGGLCQAPIAIAQEKGFFEAEGLNTELTRAEDTRDAIVGGKIDTSAGMVAGWLKPITSGVDLVFTVGLHTGCASAIALADSPINSFADAKGKVVAINGGIGGIYHNIAYRLIAHDGYVPGDFTWKDFPAEQALQVLQKGEASIAVLADQLAEKWVQEGLVKRIRSTTLDEDFKNETCCVLGISGDFIRENPVTAEKITRAIYKASLWVEENKEETAQILLDNKHISGSVDYAVDLLKLYNYNVTNDGTEKSIYDSIDEYKALGVIDQNLDAETFKKQVWHRFELEDLKN</sequence>
<dbReference type="EMBL" id="LK996017">
    <property type="protein sequence ID" value="CDX04229.1"/>
    <property type="molecule type" value="Genomic_DNA"/>
</dbReference>
<dbReference type="PROSITE" id="PS51257">
    <property type="entry name" value="PROKAR_LIPOPROTEIN"/>
    <property type="match status" value="1"/>
</dbReference>
<protein>
    <submittedName>
        <fullName evidence="3">ABC-type nitrate/sulfonate/bicarbonate transport systems periplasmic components-like protein</fullName>
    </submittedName>
    <submittedName>
        <fullName evidence="4">Nitrate ABC transporter substrate-binding protein</fullName>
    </submittedName>
</protein>
<feature type="signal peptide" evidence="2">
    <location>
        <begin position="1"/>
        <end position="30"/>
    </location>
</feature>
<feature type="region of interest" description="Disordered" evidence="1">
    <location>
        <begin position="33"/>
        <end position="54"/>
    </location>
</feature>
<dbReference type="PATRIC" id="fig|49338.4.peg.4676"/>
<name>A0A098B5V8_DESHA</name>
<feature type="chain" id="PRO_5038207448" evidence="2">
    <location>
        <begin position="31"/>
        <end position="367"/>
    </location>
</feature>
<dbReference type="PANTHER" id="PTHR30024:SF21">
    <property type="entry name" value="ABC TRANSPORTER SUBSTRATE-BINDING PROTEIN"/>
    <property type="match status" value="1"/>
</dbReference>
<dbReference type="Gene3D" id="3.40.190.10">
    <property type="entry name" value="Periplasmic binding protein-like II"/>
    <property type="match status" value="2"/>
</dbReference>
<keyword evidence="2" id="KW-0732">Signal</keyword>
<organism evidence="3">
    <name type="scientific">Desulfitobacterium hafniense</name>
    <name type="common">Desulfitobacterium frappieri</name>
    <dbReference type="NCBI Taxonomy" id="49338"/>
    <lineage>
        <taxon>Bacteria</taxon>
        <taxon>Bacillati</taxon>
        <taxon>Bacillota</taxon>
        <taxon>Clostridia</taxon>
        <taxon>Eubacteriales</taxon>
        <taxon>Desulfitobacteriaceae</taxon>
        <taxon>Desulfitobacterium</taxon>
    </lineage>
</organism>
<dbReference type="Pfam" id="PF13379">
    <property type="entry name" value="NMT1_2"/>
    <property type="match status" value="1"/>
</dbReference>